<evidence type="ECO:0000313" key="1">
    <source>
        <dbReference type="Proteomes" id="UP000035642"/>
    </source>
</evidence>
<dbReference type="Proteomes" id="UP000035642">
    <property type="component" value="Unassembled WGS sequence"/>
</dbReference>
<proteinExistence type="predicted"/>
<evidence type="ECO:0000313" key="2">
    <source>
        <dbReference type="WBParaSite" id="ACAC_0000937801-mRNA-1"/>
    </source>
</evidence>
<reference evidence="2" key="2">
    <citation type="submission" date="2017-02" db="UniProtKB">
        <authorList>
            <consortium name="WormBaseParasite"/>
        </authorList>
    </citation>
    <scope>IDENTIFICATION</scope>
</reference>
<name>A0A0K0DEQ9_ANGCA</name>
<organism evidence="1 2">
    <name type="scientific">Angiostrongylus cantonensis</name>
    <name type="common">Rat lungworm</name>
    <dbReference type="NCBI Taxonomy" id="6313"/>
    <lineage>
        <taxon>Eukaryota</taxon>
        <taxon>Metazoa</taxon>
        <taxon>Ecdysozoa</taxon>
        <taxon>Nematoda</taxon>
        <taxon>Chromadorea</taxon>
        <taxon>Rhabditida</taxon>
        <taxon>Rhabditina</taxon>
        <taxon>Rhabditomorpha</taxon>
        <taxon>Strongyloidea</taxon>
        <taxon>Metastrongylidae</taxon>
        <taxon>Angiostrongylus</taxon>
    </lineage>
</organism>
<accession>A0A0K0DEQ9</accession>
<keyword evidence="1" id="KW-1185">Reference proteome</keyword>
<reference evidence="1" key="1">
    <citation type="submission" date="2012-09" db="EMBL/GenBank/DDBJ databases">
        <authorList>
            <person name="Martin A.A."/>
        </authorList>
    </citation>
    <scope>NUCLEOTIDE SEQUENCE</scope>
</reference>
<dbReference type="AlphaFoldDB" id="A0A0K0DEQ9"/>
<protein>
    <submittedName>
        <fullName evidence="2">Uncharacterized protein</fullName>
    </submittedName>
</protein>
<sequence length="55" mass="6460">MLNEAIAIVCAPSHNQYVLTSILFWNEFRIFMISLKRYGLEVLALFSLQLPKFRL</sequence>
<dbReference type="WBParaSite" id="ACAC_0000937801-mRNA-1">
    <property type="protein sequence ID" value="ACAC_0000937801-mRNA-1"/>
    <property type="gene ID" value="ACAC_0000937801"/>
</dbReference>